<evidence type="ECO:0000313" key="3">
    <source>
        <dbReference type="Proteomes" id="UP000189670"/>
    </source>
</evidence>
<protein>
    <submittedName>
        <fullName evidence="2">Uncharacterized protein</fullName>
    </submittedName>
</protein>
<dbReference type="Proteomes" id="UP000189670">
    <property type="component" value="Unassembled WGS sequence"/>
</dbReference>
<accession>A0A1V1PH24</accession>
<dbReference type="EMBL" id="ATBP01000021">
    <property type="protein sequence ID" value="ETR74088.1"/>
    <property type="molecule type" value="Genomic_DNA"/>
</dbReference>
<sequence length="587" mass="64063">MCKSIYKLFSIVMISLISLLFINAAYASPWQGEYEGSVSGTGNFPVFLVSATWKLIVDEDGNANFAMKDVPFVDEVSSTGNVTDDGTIYMECYVPFVGNNILTGTYADGTFTAKMEKSMKAEFDWVLNEDGSVEGHWAFDKIPVYFYSWSGSGTIAGQKTDQNDQPNPWAGHYTGTVSGEGSPIVETISGEWDLVVTDDGQVDYKMNGIPFIKTMEATGSISHDGKISLQMYVPFIGKNALTGEHLGENEFDAQIDDKIKASFHWTLDANGNVEGTWAFDKIPIFFAKWHGNGTMEGTKAETPDDDNAPIPWVGHYKGSLEGSGKPFVTDVSGAWDLVVNEDGSVLFEMSGLPFVNKVLATGTVNSKGNFSLDMYIPFIGDSNVSGTHNGGTSFSATMDDKIKAVFNWNLFEDGTTDGTWEFIKLPVFFINWHGSGTMTGSKFEPDPGFPWAGHYTGSVNGTGRPVVRKVSGEYDIYIDTEGNVDFEITGMPFINKVTASGTVSPDGDVELHMYVPGIGNNVLTGTHDGNGNFVVETDDKIKAKLEWYLSPEGDADGTWAFDRIPVLFVKWKGSGELKGSKVEDFEI</sequence>
<dbReference type="AlphaFoldDB" id="A0A1V1PH24"/>
<gene>
    <name evidence="2" type="ORF">OMM_00446</name>
</gene>
<feature type="signal peptide" evidence="1">
    <location>
        <begin position="1"/>
        <end position="27"/>
    </location>
</feature>
<keyword evidence="1" id="KW-0732">Signal</keyword>
<comment type="caution">
    <text evidence="2">The sequence shown here is derived from an EMBL/GenBank/DDBJ whole genome shotgun (WGS) entry which is preliminary data.</text>
</comment>
<organism evidence="2 3">
    <name type="scientific">Candidatus Magnetoglobus multicellularis str. Araruama</name>
    <dbReference type="NCBI Taxonomy" id="890399"/>
    <lineage>
        <taxon>Bacteria</taxon>
        <taxon>Pseudomonadati</taxon>
        <taxon>Thermodesulfobacteriota</taxon>
        <taxon>Desulfobacteria</taxon>
        <taxon>Desulfobacterales</taxon>
        <taxon>Desulfobacteraceae</taxon>
        <taxon>Candidatus Magnetoglobus</taxon>
    </lineage>
</organism>
<evidence type="ECO:0000313" key="2">
    <source>
        <dbReference type="EMBL" id="ETR74088.1"/>
    </source>
</evidence>
<evidence type="ECO:0000256" key="1">
    <source>
        <dbReference type="SAM" id="SignalP"/>
    </source>
</evidence>
<proteinExistence type="predicted"/>
<feature type="chain" id="PRO_5010709194" evidence="1">
    <location>
        <begin position="28"/>
        <end position="587"/>
    </location>
</feature>
<name>A0A1V1PH24_9BACT</name>
<reference evidence="3" key="1">
    <citation type="submission" date="2012-11" db="EMBL/GenBank/DDBJ databases">
        <authorList>
            <person name="Lucero-Rivera Y.E."/>
            <person name="Tovar-Ramirez D."/>
        </authorList>
    </citation>
    <scope>NUCLEOTIDE SEQUENCE [LARGE SCALE GENOMIC DNA]</scope>
    <source>
        <strain evidence="3">Araruama</strain>
    </source>
</reference>